<proteinExistence type="predicted"/>
<dbReference type="Pfam" id="PF00676">
    <property type="entry name" value="E1_dh"/>
    <property type="match status" value="1"/>
</dbReference>
<comment type="catalytic activity">
    <reaction evidence="4">
        <text>N(6)-[(R)-lipoyl]-L-lysyl-[protein] + pyruvate + H(+) = N(6)-[(R)-S(8)-acetyldihydrolipoyl]-L-lysyl-[protein] + CO2</text>
        <dbReference type="Rhea" id="RHEA:19189"/>
        <dbReference type="Rhea" id="RHEA-COMP:10474"/>
        <dbReference type="Rhea" id="RHEA-COMP:10478"/>
        <dbReference type="ChEBI" id="CHEBI:15361"/>
        <dbReference type="ChEBI" id="CHEBI:15378"/>
        <dbReference type="ChEBI" id="CHEBI:16526"/>
        <dbReference type="ChEBI" id="CHEBI:83099"/>
        <dbReference type="ChEBI" id="CHEBI:83111"/>
        <dbReference type="EC" id="1.2.4.1"/>
    </reaction>
</comment>
<comment type="caution">
    <text evidence="6">The sequence shown here is derived from an EMBL/GenBank/DDBJ whole genome shotgun (WGS) entry which is preliminary data.</text>
</comment>
<dbReference type="InterPro" id="IPR029061">
    <property type="entry name" value="THDP-binding"/>
</dbReference>
<accession>S7VD66</accession>
<dbReference type="Proteomes" id="UP000014977">
    <property type="component" value="Unassembled WGS sequence"/>
</dbReference>
<dbReference type="GO" id="GO:0004739">
    <property type="term" value="F:pyruvate dehydrogenase (acetyl-transferring) activity"/>
    <property type="evidence" value="ECO:0007669"/>
    <property type="project" value="UniProtKB-UniRule"/>
</dbReference>
<dbReference type="PATRIC" id="fig|1121405.3.peg.335"/>
<dbReference type="eggNOG" id="COG1071">
    <property type="taxonomic scope" value="Bacteria"/>
</dbReference>
<keyword evidence="7" id="KW-1185">Reference proteome</keyword>
<keyword evidence="4 6" id="KW-0670">Pyruvate</keyword>
<comment type="subunit">
    <text evidence="4">Heterodimer of an alpha and a beta chain.</text>
</comment>
<dbReference type="STRING" id="897.B2D07_17380"/>
<dbReference type="SUPFAM" id="SSF52518">
    <property type="entry name" value="Thiamin diphosphate-binding fold (THDP-binding)"/>
    <property type="match status" value="1"/>
</dbReference>
<dbReference type="AlphaFoldDB" id="S7VD66"/>
<evidence type="ECO:0000256" key="3">
    <source>
        <dbReference type="ARBA" id="ARBA00023052"/>
    </source>
</evidence>
<dbReference type="RefSeq" id="WP_020875338.1">
    <property type="nucleotide sequence ID" value="NZ_ATHJ01000022.1"/>
</dbReference>
<evidence type="ECO:0000256" key="1">
    <source>
        <dbReference type="ARBA" id="ARBA00001964"/>
    </source>
</evidence>
<keyword evidence="2 4" id="KW-0560">Oxidoreductase</keyword>
<evidence type="ECO:0000256" key="4">
    <source>
        <dbReference type="RuleBase" id="RU366007"/>
    </source>
</evidence>
<dbReference type="Gene3D" id="3.40.50.970">
    <property type="match status" value="1"/>
</dbReference>
<organism evidence="6 7">
    <name type="scientific">Desulfococcus multivorans DSM 2059</name>
    <dbReference type="NCBI Taxonomy" id="1121405"/>
    <lineage>
        <taxon>Bacteria</taxon>
        <taxon>Pseudomonadati</taxon>
        <taxon>Thermodesulfobacteriota</taxon>
        <taxon>Desulfobacteria</taxon>
        <taxon>Desulfobacterales</taxon>
        <taxon>Desulfococcaceae</taxon>
        <taxon>Desulfococcus</taxon>
    </lineage>
</organism>
<feature type="domain" description="Dehydrogenase E1 component" evidence="5">
    <location>
        <begin position="42"/>
        <end position="327"/>
    </location>
</feature>
<comment type="cofactor">
    <cofactor evidence="1 4">
        <name>thiamine diphosphate</name>
        <dbReference type="ChEBI" id="CHEBI:58937"/>
    </cofactor>
</comment>
<evidence type="ECO:0000313" key="6">
    <source>
        <dbReference type="EMBL" id="EPR44639.1"/>
    </source>
</evidence>
<reference evidence="6 7" key="1">
    <citation type="journal article" date="2013" name="Genome Announc.">
        <title>Draft genome sequences for three mercury-methylating, sulfate-reducing bacteria.</title>
        <authorList>
            <person name="Brown S.D."/>
            <person name="Hurt R.A.Jr."/>
            <person name="Gilmour C.C."/>
            <person name="Elias D.A."/>
        </authorList>
    </citation>
    <scope>NUCLEOTIDE SEQUENCE [LARGE SCALE GENOMIC DNA]</scope>
    <source>
        <strain evidence="6 7">DSM 2059</strain>
    </source>
</reference>
<dbReference type="OrthoDB" id="9766715at2"/>
<keyword evidence="3 4" id="KW-0786">Thiamine pyrophosphate</keyword>
<dbReference type="PANTHER" id="PTHR43380:SF1">
    <property type="entry name" value="2-OXOISOVALERATE DEHYDROGENASE SUBUNIT ALPHA, MITOCHONDRIAL"/>
    <property type="match status" value="1"/>
</dbReference>
<evidence type="ECO:0000256" key="2">
    <source>
        <dbReference type="ARBA" id="ARBA00023002"/>
    </source>
</evidence>
<dbReference type="InterPro" id="IPR050771">
    <property type="entry name" value="Alpha-ketoacid_DH_E1_comp"/>
</dbReference>
<dbReference type="InterPro" id="IPR017596">
    <property type="entry name" value="PdhA/BkdA"/>
</dbReference>
<comment type="function">
    <text evidence="4">The pyruvate dehydrogenase complex catalyzes the overall conversion of pyruvate to acetyl-CoA and CO(2). It contains multiple copies of three enzymatic components: pyruvate dehydrogenase (E1), dihydrolipoamide acetyltransferase (E2) and lipoamide dehydrogenase (E3).</text>
</comment>
<dbReference type="CDD" id="cd02000">
    <property type="entry name" value="TPP_E1_PDC_ADC_BCADC"/>
    <property type="match status" value="1"/>
</dbReference>
<evidence type="ECO:0000313" key="7">
    <source>
        <dbReference type="Proteomes" id="UP000014977"/>
    </source>
</evidence>
<dbReference type="PANTHER" id="PTHR43380">
    <property type="entry name" value="2-OXOISOVALERATE DEHYDROGENASE SUBUNIT ALPHA, MITOCHONDRIAL"/>
    <property type="match status" value="1"/>
</dbReference>
<dbReference type="NCBIfam" id="TIGR03181">
    <property type="entry name" value="PDH_E1_alph_x"/>
    <property type="match status" value="1"/>
</dbReference>
<dbReference type="EC" id="1.2.4.1" evidence="4"/>
<sequence length="365" mass="41120">MPRTAIDIPGQIDYLSILDENGKVDAELDPNLSDDLLMKLYEAMVLGREFDRRMLNLQRQGRIGTFPPITGQEAAHLGAAAVLEPEDWMVPSFRETAAELWRGRSMESVLMAFNGYNEGFHVAEDRNDLPNAVPVGSQTLHAVGLAWALKYRGKKHVAMTFFGDGATSQGDVHEAFNFAGVFQVPVIFVCQNNQWAISIPRSRQTRSKTIAQKALAYGIEGIQVDGNDILAVYAAAKEAADRARSGEGPTLIECVTYRLMMHTTADDPKRYRTDEEVESWRQKDPIQRFQVYLKERKLLDDDGIADVEQSVKDRIQTAVDNAEKQMADAPDPLLMFEHVYETPPPHLKSQREALARWLEKTREED</sequence>
<dbReference type="GO" id="GO:0009083">
    <property type="term" value="P:branched-chain amino acid catabolic process"/>
    <property type="evidence" value="ECO:0007669"/>
    <property type="project" value="TreeGrafter"/>
</dbReference>
<dbReference type="InterPro" id="IPR001017">
    <property type="entry name" value="DH_E1"/>
</dbReference>
<name>S7VD66_DESML</name>
<protein>
    <recommendedName>
        <fullName evidence="4">Pyruvate dehydrogenase E1 component subunit alpha</fullName>
        <ecNumber evidence="4">1.2.4.1</ecNumber>
    </recommendedName>
</protein>
<dbReference type="EMBL" id="ATHJ01000022">
    <property type="protein sequence ID" value="EPR44639.1"/>
    <property type="molecule type" value="Genomic_DNA"/>
</dbReference>
<evidence type="ECO:0000259" key="5">
    <source>
        <dbReference type="Pfam" id="PF00676"/>
    </source>
</evidence>
<gene>
    <name evidence="6" type="ORF">dsmv_1098</name>
</gene>